<dbReference type="GeneID" id="83590345"/>
<dbReference type="SUPFAM" id="SSF46785">
    <property type="entry name" value="Winged helix' DNA-binding domain"/>
    <property type="match status" value="1"/>
</dbReference>
<feature type="domain" description="Transcriptional regulator HTH-type FeoC" evidence="1">
    <location>
        <begin position="2"/>
        <end position="63"/>
    </location>
</feature>
<dbReference type="RefSeq" id="WP_171295718.1">
    <property type="nucleotide sequence ID" value="NZ_CP077615.1"/>
</dbReference>
<proteinExistence type="predicted"/>
<dbReference type="Pfam" id="PF09012">
    <property type="entry name" value="FeoC"/>
    <property type="match status" value="1"/>
</dbReference>
<gene>
    <name evidence="2" type="ORF">HLQ16_02885</name>
</gene>
<comment type="caution">
    <text evidence="2">The sequence shown here is derived from an EMBL/GenBank/DDBJ whole genome shotgun (WGS) entry which is preliminary data.</text>
</comment>
<evidence type="ECO:0000313" key="3">
    <source>
        <dbReference type="Proteomes" id="UP000531659"/>
    </source>
</evidence>
<evidence type="ECO:0000313" key="2">
    <source>
        <dbReference type="EMBL" id="NNU74878.1"/>
    </source>
</evidence>
<dbReference type="InterPro" id="IPR015102">
    <property type="entry name" value="Tscrpt_reg_HTH_FeoC"/>
</dbReference>
<protein>
    <submittedName>
        <fullName evidence="2">Winged helix-turn-helix transcriptional regulator</fullName>
    </submittedName>
</protein>
<dbReference type="Gene3D" id="1.10.10.10">
    <property type="entry name" value="Winged helix-like DNA-binding domain superfamily/Winged helix DNA-binding domain"/>
    <property type="match status" value="1"/>
</dbReference>
<sequence length="92" mass="10230">MLMKVLKRLAQGDRYSNKIMARELGVDEGMVEQMLMQLERKGYIEKEDMVSCSGSCDCGSATKKAGCCSSKSDIIIWKITTKGNEATLRMAK</sequence>
<name>A0A7Y3WRD7_9CLOT</name>
<organism evidence="2 3">
    <name type="scientific">Clostridium estertheticum</name>
    <dbReference type="NCBI Taxonomy" id="238834"/>
    <lineage>
        <taxon>Bacteria</taxon>
        <taxon>Bacillati</taxon>
        <taxon>Bacillota</taxon>
        <taxon>Clostridia</taxon>
        <taxon>Eubacteriales</taxon>
        <taxon>Clostridiaceae</taxon>
        <taxon>Clostridium</taxon>
    </lineage>
</organism>
<dbReference type="InterPro" id="IPR036390">
    <property type="entry name" value="WH_DNA-bd_sf"/>
</dbReference>
<dbReference type="EMBL" id="JABEYB010000002">
    <property type="protein sequence ID" value="NNU74878.1"/>
    <property type="molecule type" value="Genomic_DNA"/>
</dbReference>
<accession>A0A7Y3WRD7</accession>
<dbReference type="Proteomes" id="UP000531659">
    <property type="component" value="Unassembled WGS sequence"/>
</dbReference>
<dbReference type="InterPro" id="IPR036388">
    <property type="entry name" value="WH-like_DNA-bd_sf"/>
</dbReference>
<evidence type="ECO:0000259" key="1">
    <source>
        <dbReference type="Pfam" id="PF09012"/>
    </source>
</evidence>
<reference evidence="2 3" key="1">
    <citation type="submission" date="2020-05" db="EMBL/GenBank/DDBJ databases">
        <title>Complete genome of Clostridium estertheticum subspecies estertheticum, isolated from Vacuum packed lamb meat from New Zealand imported to Switzerland.</title>
        <authorList>
            <person name="Wambui J."/>
            <person name="Stevens M.J.A."/>
            <person name="Stephan R."/>
        </authorList>
    </citation>
    <scope>NUCLEOTIDE SEQUENCE [LARGE SCALE GENOMIC DNA]</scope>
    <source>
        <strain evidence="2 3">CEST001</strain>
    </source>
</reference>
<dbReference type="AlphaFoldDB" id="A0A7Y3WRD7"/>